<dbReference type="InterPro" id="IPR000742">
    <property type="entry name" value="EGF"/>
</dbReference>
<dbReference type="Gene3D" id="2.10.25.10">
    <property type="entry name" value="Laminin"/>
    <property type="match status" value="4"/>
</dbReference>
<dbReference type="SMART" id="SM00216">
    <property type="entry name" value="VWD"/>
    <property type="match status" value="3"/>
</dbReference>
<dbReference type="InterPro" id="IPR036880">
    <property type="entry name" value="Kunitz_BPTI_sf"/>
</dbReference>
<proteinExistence type="inferred from homology"/>
<dbReference type="EMBL" id="CALNXJ010000026">
    <property type="protein sequence ID" value="CAH3131809.1"/>
    <property type="molecule type" value="Genomic_DNA"/>
</dbReference>
<comment type="caution">
    <text evidence="9">Lacks conserved residue(s) required for the propagation of feature annotation.</text>
</comment>
<comment type="similarity">
    <text evidence="2">Belongs to the venom Kunitz-type family. Sea anemone type 2 potassium channel toxin subfamily.</text>
</comment>
<dbReference type="PROSITE" id="PS01186">
    <property type="entry name" value="EGF_2"/>
    <property type="match status" value="3"/>
</dbReference>
<dbReference type="PANTHER" id="PTHR11339">
    <property type="entry name" value="EXTRACELLULAR MATRIX GLYCOPROTEIN RELATED"/>
    <property type="match status" value="1"/>
</dbReference>
<keyword evidence="8" id="KW-0166">Nematocyst</keyword>
<protein>
    <submittedName>
        <fullName evidence="15">Uncharacterized protein</fullName>
    </submittedName>
</protein>
<evidence type="ECO:0000256" key="9">
    <source>
        <dbReference type="PROSITE-ProRule" id="PRU00076"/>
    </source>
</evidence>
<feature type="domain" description="EGF-like" evidence="12">
    <location>
        <begin position="70"/>
        <end position="101"/>
    </location>
</feature>
<dbReference type="GO" id="GO:0004867">
    <property type="term" value="F:serine-type endopeptidase inhibitor activity"/>
    <property type="evidence" value="ECO:0007669"/>
    <property type="project" value="UniProtKB-KW"/>
</dbReference>
<evidence type="ECO:0000256" key="10">
    <source>
        <dbReference type="SAM" id="MobiDB-lite"/>
    </source>
</evidence>
<evidence type="ECO:0000256" key="3">
    <source>
        <dbReference type="ARBA" id="ARBA00022690"/>
    </source>
</evidence>
<accession>A0AAU9X008</accession>
<evidence type="ECO:0000256" key="7">
    <source>
        <dbReference type="ARBA" id="ARBA00023180"/>
    </source>
</evidence>
<evidence type="ECO:0000256" key="11">
    <source>
        <dbReference type="SAM" id="SignalP"/>
    </source>
</evidence>
<keyword evidence="3" id="KW-0646">Protease inhibitor</keyword>
<feature type="chain" id="PRO_5043964708" evidence="11">
    <location>
        <begin position="28"/>
        <end position="2170"/>
    </location>
</feature>
<dbReference type="PANTHER" id="PTHR11339:SF386">
    <property type="entry name" value="HEMOLECTIN, ISOFORM A"/>
    <property type="match status" value="1"/>
</dbReference>
<evidence type="ECO:0000256" key="1">
    <source>
        <dbReference type="ARBA" id="ARBA00004532"/>
    </source>
</evidence>
<feature type="signal peptide" evidence="11">
    <location>
        <begin position="1"/>
        <end position="27"/>
    </location>
</feature>
<gene>
    <name evidence="15" type="ORF">PMEA_00014837</name>
</gene>
<name>A0AAU9X008_9CNID</name>
<feature type="region of interest" description="Disordered" evidence="10">
    <location>
        <begin position="1594"/>
        <end position="1786"/>
    </location>
</feature>
<dbReference type="FunFam" id="2.10.25.10:FF:000055">
    <property type="entry name" value="alpha-tectorin isoform X1"/>
    <property type="match status" value="1"/>
</dbReference>
<feature type="disulfide bond" evidence="9">
    <location>
        <begin position="205"/>
        <end position="222"/>
    </location>
</feature>
<feature type="region of interest" description="Disordered" evidence="10">
    <location>
        <begin position="1799"/>
        <end position="1846"/>
    </location>
</feature>
<dbReference type="InterPro" id="IPR001007">
    <property type="entry name" value="VWF_dom"/>
</dbReference>
<dbReference type="Proteomes" id="UP001159428">
    <property type="component" value="Unassembled WGS sequence"/>
</dbReference>
<feature type="disulfide bond" evidence="9">
    <location>
        <begin position="224"/>
        <end position="233"/>
    </location>
</feature>
<evidence type="ECO:0000256" key="8">
    <source>
        <dbReference type="ARBA" id="ARBA00023331"/>
    </source>
</evidence>
<keyword evidence="16" id="KW-1185">Reference proteome</keyword>
<organism evidence="15 16">
    <name type="scientific">Pocillopora meandrina</name>
    <dbReference type="NCBI Taxonomy" id="46732"/>
    <lineage>
        <taxon>Eukaryota</taxon>
        <taxon>Metazoa</taxon>
        <taxon>Cnidaria</taxon>
        <taxon>Anthozoa</taxon>
        <taxon>Hexacorallia</taxon>
        <taxon>Scleractinia</taxon>
        <taxon>Astrocoeniina</taxon>
        <taxon>Pocilloporidae</taxon>
        <taxon>Pocillopora</taxon>
    </lineage>
</organism>
<keyword evidence="4" id="KW-0677">Repeat</keyword>
<dbReference type="PROSITE" id="PS50026">
    <property type="entry name" value="EGF_3"/>
    <property type="match status" value="2"/>
</dbReference>
<dbReference type="InterPro" id="IPR002919">
    <property type="entry name" value="TIL_dom"/>
</dbReference>
<dbReference type="InterPro" id="IPR014853">
    <property type="entry name" value="VWF/SSPO/ZAN-like_Cys-rich_dom"/>
</dbReference>
<dbReference type="SMART" id="SM00215">
    <property type="entry name" value="VWC_out"/>
    <property type="match status" value="1"/>
</dbReference>
<dbReference type="SMART" id="SM00181">
    <property type="entry name" value="EGF"/>
    <property type="match status" value="5"/>
</dbReference>
<dbReference type="GO" id="GO:0005615">
    <property type="term" value="C:extracellular space"/>
    <property type="evidence" value="ECO:0007669"/>
    <property type="project" value="TreeGrafter"/>
</dbReference>
<evidence type="ECO:0000256" key="5">
    <source>
        <dbReference type="ARBA" id="ARBA00022900"/>
    </source>
</evidence>
<evidence type="ECO:0000256" key="4">
    <source>
        <dbReference type="ARBA" id="ARBA00022737"/>
    </source>
</evidence>
<dbReference type="InterPro" id="IPR002223">
    <property type="entry name" value="Kunitz_BPTI"/>
</dbReference>
<dbReference type="Pfam" id="PF01826">
    <property type="entry name" value="TIL"/>
    <property type="match status" value="1"/>
</dbReference>
<dbReference type="InterPro" id="IPR020901">
    <property type="entry name" value="Prtase_inh_Kunz-CS"/>
</dbReference>
<evidence type="ECO:0000256" key="6">
    <source>
        <dbReference type="ARBA" id="ARBA00023157"/>
    </source>
</evidence>
<evidence type="ECO:0000259" key="13">
    <source>
        <dbReference type="PROSITE" id="PS50279"/>
    </source>
</evidence>
<dbReference type="InterPro" id="IPR001846">
    <property type="entry name" value="VWF_type-D"/>
</dbReference>
<feature type="domain" description="VWFD" evidence="14">
    <location>
        <begin position="373"/>
        <end position="554"/>
    </location>
</feature>
<dbReference type="InterPro" id="IPR050780">
    <property type="entry name" value="Mucin_vWF_Thrombospondin_sf"/>
</dbReference>
<keyword evidence="11" id="KW-0732">Signal</keyword>
<feature type="disulfide bond" evidence="9">
    <location>
        <begin position="201"/>
        <end position="211"/>
    </location>
</feature>
<evidence type="ECO:0000313" key="15">
    <source>
        <dbReference type="EMBL" id="CAH3131809.1"/>
    </source>
</evidence>
<keyword evidence="9" id="KW-0245">EGF-like domain</keyword>
<keyword evidence="6 9" id="KW-1015">Disulfide bond</keyword>
<feature type="domain" description="VWFD" evidence="14">
    <location>
        <begin position="1228"/>
        <end position="1418"/>
    </location>
</feature>
<dbReference type="PROSITE" id="PS51233">
    <property type="entry name" value="VWFD"/>
    <property type="match status" value="3"/>
</dbReference>
<dbReference type="CDD" id="cd19941">
    <property type="entry name" value="TIL"/>
    <property type="match status" value="3"/>
</dbReference>
<dbReference type="SMART" id="SM00832">
    <property type="entry name" value="C8"/>
    <property type="match status" value="3"/>
</dbReference>
<dbReference type="SUPFAM" id="SSF57567">
    <property type="entry name" value="Serine protease inhibitors"/>
    <property type="match status" value="1"/>
</dbReference>
<dbReference type="PROSITE" id="PS50279">
    <property type="entry name" value="BPTI_KUNITZ_2"/>
    <property type="match status" value="1"/>
</dbReference>
<dbReference type="GO" id="GO:0031012">
    <property type="term" value="C:extracellular matrix"/>
    <property type="evidence" value="ECO:0007669"/>
    <property type="project" value="TreeGrafter"/>
</dbReference>
<dbReference type="Pfam" id="PF08742">
    <property type="entry name" value="C8"/>
    <property type="match status" value="3"/>
</dbReference>
<evidence type="ECO:0000259" key="14">
    <source>
        <dbReference type="PROSITE" id="PS51233"/>
    </source>
</evidence>
<dbReference type="SUPFAM" id="SSF57362">
    <property type="entry name" value="BPTI-like"/>
    <property type="match status" value="1"/>
</dbReference>
<sequence>MREKQRFRPVTFFKFLALFLAVGLADGLRDDLPQTYEAEVDNLAALERNQRSFRYDVYGPGRRSSYQNDDSNLCIPMCANGGTCVNKTCVCPDGWRGRSCREEVCSPECLNGGSCENGKCKCPSGWEGDRCQNIACTKVCANGAACVNDTCVCINGWAGELCTKATCIPYCKNGGTCGSQPNKCICPNGYNDKTNCESSYCNPDCGVGGICAYNVAEGKMKCSCKQGYFGAACDQVNPCEMDVDEGASSYFLAETFALSDADALGWKTDAATQKACLKYLEEVNNQCPSLKTLFNQIECEKYCLPDETDEVCRKIWDPESSGYSKSRIPRGNQSVYYDAESNTCKNFSTLGCLGNANNFGSMKSCEDKCIPTGTCFVTGRDHFNTFDNTPYRFFQENCSQMLVLDKENPEEFKVVLNGNSGCEMIYPCQKSLDLILDGAKVYLGAKTNTTFIVKVNDKPVDLPYTDSWPYVKKSGRYVLVKSQDHINILWDGVQDVIIKVPDSYKHSKEHKLVGLCGLFDANSTNDFTDIEGNLRGKEDIKDFADSFKQDVSCGNSQNSKPPNRTASDIREIEEKCSLLGDMFGPFGPCHNSTDYRPFMGMCMSDLYETSKQFWDEAKCDSFALYARVCAWFHRTSVKGWRTPNSCPITCPAGFVYNECGSSCPLNCRNLNSKNAGCNSPCTDGCHCPEGKWLDGNVCVEKSKCSCMYRKVVYPNGAQRVEPCETCTCNGGEWLCSKKPCPGTCSVIGDPHVTTFDGKTYTMHLKECSYVMSEQCHMPNGVGRGYSITIRNRNCTAMYANCKREVLVNVTGQPFLILDVEDGTSKPTASIETQSGSVTSVKTDYSAEKMDVEFLGDRNIFVRVNLGVVAFSIHWTGYNIYLTVNSTLKDQTCGLCGTFNDMKEDDFHMRSNDDIVSIDEFAKEWLIPDLSDEKCETESVVSSINYCNIYQQNKQWTLDQCFKLKNTSLPFAACHSEVSVLEYYEKCVQDGCRCKGCLCKVIAGYAKACADKGIDLNGWRNLVSSCAEDYQCGADMKLEQCRRHTNGSLACPQTCEDLNPDQDGDCRRRGCVEACYCKDEDQVLRSNKCVLKEECPCYFEGKEYEKGATRFVRCNTCTCKGGGQWECTDDDCDKMCAKEGKVYSDCGLTCDNYLMSDISRQSRCKRGCFCPGDQLLLENGTCVEKNQCGCKHNNKIYQKGETNPVDCSKTCNGAREWISDNMINPSPEYECAATGQDHYRSFDGRWIKFHQESCKFTMMKEDTVEISVKNEPCRDSLELQMCKRVEIKLEGGATVELFQKEFSIIQNQNTKTYKPGQYPEPCRMMSDLPNVEIFHVGLFLIARIYEKNNPFFVKFEVRFDQGSRVYITPNPAYRKAGKLSGLCGNFNGLVQDDLRLRDNVTANDDVEFGYDWKDDDDCPRPVSLDPCLSNPSRQGWAEKGCNEIKRNANFKACHDTVDPEPYFQACKHESCLCNKGGDCACFCSAIATYVRACNQMGISITWRREGFCELPCCRPCENTGGYLANISLPSTCEQTPKDCEKLGARCCRGPRVEGCSCPNGTFFDGKKCVNQTSECERPCVGSSTVTLSTSSVSSTSSISISSSSSASTSTSTSSSTSTSTSTSVSTSVSTSASTSVSTTSSVTSISSSSSSTSRSSSRSTSVSTSVSTSLSTSTSTSTSTSVSTSSSPSSSVSTSTSTSVSTSVSTSTSITTSSSTSISTPTTSVSTTSLSASTSTSASVSTSESTSTSKSLSTSTSMSTSVSTSTSTSVSTPSTSVSTTLSSASTSTSTSVSTTVFTSTSTSISTPTTSVSTTYSSGSPSTSTSVSTSASTSTSTSKSTSISTSASTSTSVSTSVSTSISTSTSASISTPTTTVFSTYSTASTSTSTSVSTSVSTSTSTSVSTPFTSVSTTLSSASTSTSTSLSTSVSTSTTTSVSTPTTSVSTTLSSTSTSTSTSVSSSVSTSTSTSVSTPTTSVSTSFVSTSVSTSISTSTSASISTPTTTVFSTYSTASTSTSTSVSTSVSTSTSTSVSTPFTSVSTTLSSASTSTSTPLSTSVSTSTTTSVSTPTTSVSTTLSSASTSTSTSVSSSVSTSTSTSVSTPTTSVSTSLSSASTGTSTSVSTSVSTSTSTSKSTSIATSASTTTSVSTFVSTSTSTSISASVSTPTTTV</sequence>
<feature type="domain" description="BPTI/Kunitz inhibitor" evidence="13">
    <location>
        <begin position="312"/>
        <end position="369"/>
    </location>
</feature>
<feature type="region of interest" description="Disordered" evidence="10">
    <location>
        <begin position="2013"/>
        <end position="2132"/>
    </location>
</feature>
<keyword evidence="7" id="KW-0325">Glycoprotein</keyword>
<dbReference type="GO" id="GO:0042151">
    <property type="term" value="C:nematocyst"/>
    <property type="evidence" value="ECO:0007669"/>
    <property type="project" value="UniProtKB-SubCell"/>
</dbReference>
<dbReference type="Pfam" id="PF00094">
    <property type="entry name" value="VWD"/>
    <property type="match status" value="3"/>
</dbReference>
<dbReference type="PROSITE" id="PS00280">
    <property type="entry name" value="BPTI_KUNITZ_1"/>
    <property type="match status" value="1"/>
</dbReference>
<comment type="subcellular location">
    <subcellularLocation>
        <location evidence="1">Nematocyst</location>
    </subcellularLocation>
</comment>
<feature type="domain" description="VWFD" evidence="14">
    <location>
        <begin position="742"/>
        <end position="935"/>
    </location>
</feature>
<feature type="region of interest" description="Disordered" evidence="10">
    <location>
        <begin position="1883"/>
        <end position="1976"/>
    </location>
</feature>
<evidence type="ECO:0000256" key="2">
    <source>
        <dbReference type="ARBA" id="ARBA00007226"/>
    </source>
</evidence>
<dbReference type="PROSITE" id="PS00022">
    <property type="entry name" value="EGF_1"/>
    <property type="match status" value="3"/>
</dbReference>
<evidence type="ECO:0000259" key="12">
    <source>
        <dbReference type="PROSITE" id="PS50026"/>
    </source>
</evidence>
<dbReference type="SMART" id="SM00131">
    <property type="entry name" value="KU"/>
    <property type="match status" value="1"/>
</dbReference>
<comment type="caution">
    <text evidence="15">The sequence shown here is derived from an EMBL/GenBank/DDBJ whole genome shotgun (WGS) entry which is preliminary data.</text>
</comment>
<feature type="non-terminal residue" evidence="15">
    <location>
        <position position="2170"/>
    </location>
</feature>
<evidence type="ECO:0000313" key="16">
    <source>
        <dbReference type="Proteomes" id="UP001159428"/>
    </source>
</evidence>
<keyword evidence="5" id="KW-0722">Serine protease inhibitor</keyword>
<feature type="disulfide bond" evidence="9">
    <location>
        <begin position="74"/>
        <end position="84"/>
    </location>
</feature>
<reference evidence="15 16" key="1">
    <citation type="submission" date="2022-05" db="EMBL/GenBank/DDBJ databases">
        <authorList>
            <consortium name="Genoscope - CEA"/>
            <person name="William W."/>
        </authorList>
    </citation>
    <scope>NUCLEOTIDE SEQUENCE [LARGE SCALE GENOMIC DNA]</scope>
</reference>
<feature type="disulfide bond" evidence="9">
    <location>
        <begin position="91"/>
        <end position="100"/>
    </location>
</feature>
<dbReference type="InterPro" id="IPR036084">
    <property type="entry name" value="Ser_inhib-like_sf"/>
</dbReference>
<feature type="domain" description="EGF-like" evidence="12">
    <location>
        <begin position="197"/>
        <end position="234"/>
    </location>
</feature>